<evidence type="ECO:0000256" key="4">
    <source>
        <dbReference type="ARBA" id="ARBA00022741"/>
    </source>
</evidence>
<keyword evidence="7" id="KW-0175">Coiled coil</keyword>
<sequence>MTTAAELGSGGVVGAFASEILKLVIAEAKLVLAFKSVSKELAATMEELLPILTEIESTQGAEEVEELKTLKDTILKAQVLVEECKGVKKWKSVLKSYYTRRVYKINMKMVKFCGVQLPLILLRNQGRYSALTLEAFSNGVETICKRIDLMDVGAPHVYTKLSSVPKLDDKVHIGLDWPLMKLTKKVLDDSLDSLLVSAFPGCGKTTLVTHLCHNQDIKAKFNNICYSVVSSKPNFRVIVQNLLQHNGYKAVTFENDPQAANALIDLIEELREDGPLLLVLDDVWHGADDLLKYCRIKLPGYKILVTSRSDLPSFDYTYPLQPLNEKDAKALLVHVARRPRNASEAEYEELLQKILKRCSGLPLVIDVVGVPLKGKPLYLWKGQVESWSGGKTILRNPRSTVLDRLEPSFNSLEPHLKDCFMDMGSFLEDQKIRASVLIDIWVELYGKGTTTSSTEYMKYLSDLASQNLLKLIPLGRNEHEDGFYNELVVTQHDVLRELAIHESKETKRLSLVIQGDYYPKLCLSQRESACFLSISTDDLFSSSWEKMDSFQFPNVEALLLNISSSNYALPSFIATMKELKVVIIINHGPDSAKLTNLSCLSSLPELKRIRLEKVSITFLDILKLQLISLKKLSLFMCCFGEVSHDKNEIDVSKALSKLQEMDLDYCYDLGELPHWISEAVSLEKLSITNCNKLSILPEAIGNLSKLGLLRLCSCINLTKLPETTARLSNLQSLDISHCLELRKLPLEIGRLEKLKKISMSKCWKCELPDSVKNLENLEVKCDEDTALVLWKVLEEKMRSLKVQVEETEHNLNLLRLLKVD</sequence>
<dbReference type="InterPro" id="IPR032675">
    <property type="entry name" value="LRR_dom_sf"/>
</dbReference>
<dbReference type="FunFam" id="1.10.10.10:FF:000322">
    <property type="entry name" value="Probable disease resistance protein At1g63360"/>
    <property type="match status" value="1"/>
</dbReference>
<reference evidence="9 10" key="1">
    <citation type="submission" date="2020-02" db="EMBL/GenBank/DDBJ databases">
        <authorList>
            <person name="Ma Q."/>
            <person name="Huang Y."/>
            <person name="Song X."/>
            <person name="Pei D."/>
        </authorList>
    </citation>
    <scope>NUCLEOTIDE SEQUENCE [LARGE SCALE GENOMIC DNA]</scope>
    <source>
        <strain evidence="9">Sxm20200214</strain>
        <tissue evidence="9">Leaf</tissue>
    </source>
</reference>
<dbReference type="InterPro" id="IPR008808">
    <property type="entry name" value="Powdery_mildew-R_dom"/>
</dbReference>
<dbReference type="PROSITE" id="PS51153">
    <property type="entry name" value="RPW8"/>
    <property type="match status" value="1"/>
</dbReference>
<dbReference type="InterPro" id="IPR001611">
    <property type="entry name" value="Leu-rich_rpt"/>
</dbReference>
<dbReference type="InterPro" id="IPR042197">
    <property type="entry name" value="Apaf_helical"/>
</dbReference>
<dbReference type="EMBL" id="JAAMPC010000002">
    <property type="protein sequence ID" value="KAG2327244.1"/>
    <property type="molecule type" value="Genomic_DNA"/>
</dbReference>
<keyword evidence="3" id="KW-0677">Repeat</keyword>
<dbReference type="Gene3D" id="3.80.10.10">
    <property type="entry name" value="Ribonuclease Inhibitor"/>
    <property type="match status" value="1"/>
</dbReference>
<dbReference type="InterPro" id="IPR002182">
    <property type="entry name" value="NB-ARC"/>
</dbReference>
<dbReference type="Proteomes" id="UP000886595">
    <property type="component" value="Unassembled WGS sequence"/>
</dbReference>
<dbReference type="PRINTS" id="PR00364">
    <property type="entry name" value="DISEASERSIST"/>
</dbReference>
<protein>
    <recommendedName>
        <fullName evidence="8">RPW8 domain-containing protein</fullName>
    </recommendedName>
</protein>
<dbReference type="Gene3D" id="1.10.10.10">
    <property type="entry name" value="Winged helix-like DNA-binding domain superfamily/Winged helix DNA-binding domain"/>
    <property type="match status" value="1"/>
</dbReference>
<keyword evidence="4" id="KW-0547">Nucleotide-binding</keyword>
<dbReference type="PANTHER" id="PTHR36766">
    <property type="entry name" value="PLANT BROAD-SPECTRUM MILDEW RESISTANCE PROTEIN RPW8"/>
    <property type="match status" value="1"/>
</dbReference>
<evidence type="ECO:0000256" key="5">
    <source>
        <dbReference type="ARBA" id="ARBA00022821"/>
    </source>
</evidence>
<dbReference type="SUPFAM" id="SSF52058">
    <property type="entry name" value="L domain-like"/>
    <property type="match status" value="1"/>
</dbReference>
<dbReference type="AlphaFoldDB" id="A0A8X7WCP7"/>
<proteinExistence type="inferred from homology"/>
<keyword evidence="5" id="KW-0611">Plant defense</keyword>
<evidence type="ECO:0000256" key="1">
    <source>
        <dbReference type="ARBA" id="ARBA00008894"/>
    </source>
</evidence>
<dbReference type="OrthoDB" id="1069110at2759"/>
<evidence type="ECO:0000256" key="6">
    <source>
        <dbReference type="ARBA" id="ARBA00022840"/>
    </source>
</evidence>
<evidence type="ECO:0000313" key="10">
    <source>
        <dbReference type="Proteomes" id="UP000886595"/>
    </source>
</evidence>
<dbReference type="GO" id="GO:0043531">
    <property type="term" value="F:ADP binding"/>
    <property type="evidence" value="ECO:0007669"/>
    <property type="project" value="InterPro"/>
</dbReference>
<evidence type="ECO:0000256" key="3">
    <source>
        <dbReference type="ARBA" id="ARBA00022737"/>
    </source>
</evidence>
<dbReference type="Pfam" id="PF05659">
    <property type="entry name" value="RPW8"/>
    <property type="match status" value="1"/>
</dbReference>
<dbReference type="FunFam" id="3.80.10.10:FF:001428">
    <property type="entry name" value="Probable disease resistance protein At5g04720"/>
    <property type="match status" value="1"/>
</dbReference>
<dbReference type="InterPro" id="IPR027417">
    <property type="entry name" value="P-loop_NTPase"/>
</dbReference>
<evidence type="ECO:0000256" key="7">
    <source>
        <dbReference type="SAM" id="Coils"/>
    </source>
</evidence>
<evidence type="ECO:0000259" key="8">
    <source>
        <dbReference type="PROSITE" id="PS51153"/>
    </source>
</evidence>
<dbReference type="GO" id="GO:0006952">
    <property type="term" value="P:defense response"/>
    <property type="evidence" value="ECO:0007669"/>
    <property type="project" value="UniProtKB-KW"/>
</dbReference>
<dbReference type="Pfam" id="PF00560">
    <property type="entry name" value="LRR_1"/>
    <property type="match status" value="1"/>
</dbReference>
<keyword evidence="10" id="KW-1185">Reference proteome</keyword>
<comment type="similarity">
    <text evidence="1">Belongs to the disease resistance NB-LRR family.</text>
</comment>
<evidence type="ECO:0000313" key="9">
    <source>
        <dbReference type="EMBL" id="KAG2327244.1"/>
    </source>
</evidence>
<dbReference type="Pfam" id="PF00931">
    <property type="entry name" value="NB-ARC"/>
    <property type="match status" value="1"/>
</dbReference>
<dbReference type="InterPro" id="IPR036388">
    <property type="entry name" value="WH-like_DNA-bd_sf"/>
</dbReference>
<keyword evidence="2" id="KW-0433">Leucine-rich repeat</keyword>
<accession>A0A8X7WCP7</accession>
<dbReference type="Gene3D" id="3.40.50.300">
    <property type="entry name" value="P-loop containing nucleotide triphosphate hydrolases"/>
    <property type="match status" value="1"/>
</dbReference>
<evidence type="ECO:0000256" key="2">
    <source>
        <dbReference type="ARBA" id="ARBA00022614"/>
    </source>
</evidence>
<dbReference type="Gene3D" id="1.10.8.430">
    <property type="entry name" value="Helical domain of apoptotic protease-activating factors"/>
    <property type="match status" value="1"/>
</dbReference>
<organism evidence="9 10">
    <name type="scientific">Brassica carinata</name>
    <name type="common">Ethiopian mustard</name>
    <name type="synonym">Abyssinian cabbage</name>
    <dbReference type="NCBI Taxonomy" id="52824"/>
    <lineage>
        <taxon>Eukaryota</taxon>
        <taxon>Viridiplantae</taxon>
        <taxon>Streptophyta</taxon>
        <taxon>Embryophyta</taxon>
        <taxon>Tracheophyta</taxon>
        <taxon>Spermatophyta</taxon>
        <taxon>Magnoliopsida</taxon>
        <taxon>eudicotyledons</taxon>
        <taxon>Gunneridae</taxon>
        <taxon>Pentapetalae</taxon>
        <taxon>rosids</taxon>
        <taxon>malvids</taxon>
        <taxon>Brassicales</taxon>
        <taxon>Brassicaceae</taxon>
        <taxon>Brassiceae</taxon>
        <taxon>Brassica</taxon>
    </lineage>
</organism>
<dbReference type="SUPFAM" id="SSF52540">
    <property type="entry name" value="P-loop containing nucleoside triphosphate hydrolases"/>
    <property type="match status" value="1"/>
</dbReference>
<dbReference type="GO" id="GO:0005524">
    <property type="term" value="F:ATP binding"/>
    <property type="evidence" value="ECO:0007669"/>
    <property type="project" value="UniProtKB-KW"/>
</dbReference>
<comment type="caution">
    <text evidence="9">The sequence shown here is derived from an EMBL/GenBank/DDBJ whole genome shotgun (WGS) entry which is preliminary data.</text>
</comment>
<keyword evidence="6" id="KW-0067">ATP-binding</keyword>
<feature type="coiled-coil region" evidence="7">
    <location>
        <begin position="790"/>
        <end position="817"/>
    </location>
</feature>
<name>A0A8X7WCP7_BRACI</name>
<feature type="domain" description="RPW8" evidence="8">
    <location>
        <begin position="1"/>
        <end position="151"/>
    </location>
</feature>
<gene>
    <name evidence="9" type="ORF">Bca52824_009972</name>
</gene>
<dbReference type="FunFam" id="3.40.50.300:FF:003793">
    <property type="entry name" value="Probable disease resistance protein At5g66900"/>
    <property type="match status" value="1"/>
</dbReference>
<dbReference type="PANTHER" id="PTHR36766:SF3">
    <property type="entry name" value="RPW8 DOMAIN-CONTAINING PROTEIN"/>
    <property type="match status" value="1"/>
</dbReference>